<evidence type="ECO:0000256" key="5">
    <source>
        <dbReference type="ARBA" id="ARBA00022771"/>
    </source>
</evidence>
<dbReference type="AlphaFoldDB" id="A0A1X7SEN5"/>
<dbReference type="OrthoDB" id="5574452at2759"/>
<evidence type="ECO:0000256" key="4">
    <source>
        <dbReference type="ARBA" id="ARBA00022737"/>
    </source>
</evidence>
<keyword evidence="6 7" id="KW-0862">Zinc</keyword>
<dbReference type="InterPro" id="IPR013083">
    <property type="entry name" value="Znf_RING/FYVE/PHD"/>
</dbReference>
<evidence type="ECO:0000256" key="7">
    <source>
        <dbReference type="PROSITE-ProRule" id="PRU00207"/>
    </source>
</evidence>
<dbReference type="InParanoid" id="A0A1X7SEN5"/>
<dbReference type="GO" id="GO:0007165">
    <property type="term" value="P:signal transduction"/>
    <property type="evidence" value="ECO:0007669"/>
    <property type="project" value="InterPro"/>
</dbReference>
<dbReference type="Gene3D" id="3.30.40.10">
    <property type="entry name" value="Zinc/RING finger domain, C3HC4 (zinc finger)"/>
    <property type="match status" value="3"/>
</dbReference>
<evidence type="ECO:0000259" key="8">
    <source>
        <dbReference type="PROSITE" id="PS50144"/>
    </source>
</evidence>
<feature type="domain" description="MATH" evidence="8">
    <location>
        <begin position="212"/>
        <end position="345"/>
    </location>
</feature>
<evidence type="ECO:0000256" key="1">
    <source>
        <dbReference type="ARBA" id="ARBA00004496"/>
    </source>
</evidence>
<sequence>RDPQQVTCCSNIYCKSCLDMLKKKGQGFICPTCRSSLKGKYFKDGRVERGIKSLKVYCTNTDSGCQWMGTIKGIDTHLNSCTYQLVPCTNGCGEKMRRSELETHLTDNCTKRMVTCQYCNQKGHYQLITSSSHFDECPDLPIKCSNDGYNEKIPRQSLSSHKEACPKAIIRCEYNTVGWKKKIKREEQEEHNEESMKQHLKAAMKKIEVLLPTNQVIKLNQFTEKKEEKEEWYSPGFYTSPGGYKMSLNVDANGNGEGEGTHVSCFICLMAGEYDDTLEWPFQGKVTIELLNQLEDKNHKKGVIRFRDSTADKYKERVRESRNENGWGLKLFMSHKELKHDPVSN</sequence>
<dbReference type="PROSITE" id="PS50145">
    <property type="entry name" value="ZF_TRAF"/>
    <property type="match status" value="2"/>
</dbReference>
<dbReference type="InterPro" id="IPR002083">
    <property type="entry name" value="MATH/TRAF_dom"/>
</dbReference>
<comment type="subcellular location">
    <subcellularLocation>
        <location evidence="1">Cytoplasm</location>
    </subcellularLocation>
</comment>
<evidence type="ECO:0000313" key="10">
    <source>
        <dbReference type="EnsemblMetazoa" id="Aqu2.1.00518_001"/>
    </source>
</evidence>
<keyword evidence="2" id="KW-0963">Cytoplasm</keyword>
<dbReference type="OMA" id="IRCEYNT"/>
<dbReference type="GO" id="GO:0005737">
    <property type="term" value="C:cytoplasm"/>
    <property type="evidence" value="ECO:0007669"/>
    <property type="project" value="UniProtKB-SubCell"/>
</dbReference>
<dbReference type="GO" id="GO:0042981">
    <property type="term" value="P:regulation of apoptotic process"/>
    <property type="evidence" value="ECO:0007669"/>
    <property type="project" value="InterPro"/>
</dbReference>
<accession>A0A1X7SEN5</accession>
<organism evidence="10">
    <name type="scientific">Amphimedon queenslandica</name>
    <name type="common">Sponge</name>
    <dbReference type="NCBI Taxonomy" id="400682"/>
    <lineage>
        <taxon>Eukaryota</taxon>
        <taxon>Metazoa</taxon>
        <taxon>Porifera</taxon>
        <taxon>Demospongiae</taxon>
        <taxon>Heteroscleromorpha</taxon>
        <taxon>Haplosclerida</taxon>
        <taxon>Niphatidae</taxon>
        <taxon>Amphimedon</taxon>
    </lineage>
</organism>
<evidence type="ECO:0000256" key="2">
    <source>
        <dbReference type="ARBA" id="ARBA00022490"/>
    </source>
</evidence>
<keyword evidence="5 7" id="KW-0863">Zinc-finger</keyword>
<dbReference type="GO" id="GO:0008270">
    <property type="term" value="F:zinc ion binding"/>
    <property type="evidence" value="ECO:0007669"/>
    <property type="project" value="UniProtKB-KW"/>
</dbReference>
<proteinExistence type="predicted"/>
<feature type="zinc finger region" description="TRAF-type" evidence="7">
    <location>
        <begin position="132"/>
        <end position="189"/>
    </location>
</feature>
<dbReference type="eggNOG" id="KOG0297">
    <property type="taxonomic scope" value="Eukaryota"/>
</dbReference>
<dbReference type="PIRSF" id="PIRSF015614">
    <property type="entry name" value="TRAF"/>
    <property type="match status" value="1"/>
</dbReference>
<protein>
    <recommendedName>
        <fullName evidence="11">TRAF-type domain-containing protein</fullName>
    </recommendedName>
</protein>
<dbReference type="InterPro" id="IPR012227">
    <property type="entry name" value="TNF_rcpt-assoc_TRAF_met"/>
</dbReference>
<feature type="domain" description="TRAF-type" evidence="9">
    <location>
        <begin position="76"/>
        <end position="119"/>
    </location>
</feature>
<dbReference type="EnsemblMetazoa" id="Aqu2.1.00518_001">
    <property type="protein sequence ID" value="Aqu2.1.00518_001"/>
    <property type="gene ID" value="Aqu2.1.00518"/>
</dbReference>
<keyword evidence="4" id="KW-0677">Repeat</keyword>
<dbReference type="Pfam" id="PF21355">
    <property type="entry name" value="TRAF-mep_MATH"/>
    <property type="match status" value="1"/>
</dbReference>
<dbReference type="PROSITE" id="PS50144">
    <property type="entry name" value="MATH"/>
    <property type="match status" value="1"/>
</dbReference>
<evidence type="ECO:0000256" key="6">
    <source>
        <dbReference type="ARBA" id="ARBA00022833"/>
    </source>
</evidence>
<reference evidence="10" key="1">
    <citation type="submission" date="2017-05" db="UniProtKB">
        <authorList>
            <consortium name="EnsemblMetazoa"/>
        </authorList>
    </citation>
    <scope>IDENTIFICATION</scope>
</reference>
<evidence type="ECO:0000259" key="9">
    <source>
        <dbReference type="PROSITE" id="PS50145"/>
    </source>
</evidence>
<dbReference type="GO" id="GO:0043122">
    <property type="term" value="P:regulation of canonical NF-kappaB signal transduction"/>
    <property type="evidence" value="ECO:0007669"/>
    <property type="project" value="TreeGrafter"/>
</dbReference>
<name>A0A1X7SEN5_AMPQE</name>
<dbReference type="PANTHER" id="PTHR10131">
    <property type="entry name" value="TNF RECEPTOR ASSOCIATED FACTOR"/>
    <property type="match status" value="1"/>
</dbReference>
<dbReference type="InterPro" id="IPR049342">
    <property type="entry name" value="TRAF1-6_MATH_dom"/>
</dbReference>
<feature type="domain" description="TRAF-type" evidence="9">
    <location>
        <begin position="132"/>
        <end position="189"/>
    </location>
</feature>
<dbReference type="Pfam" id="PF02176">
    <property type="entry name" value="zf-TRAF"/>
    <property type="match status" value="2"/>
</dbReference>
<evidence type="ECO:0000256" key="3">
    <source>
        <dbReference type="ARBA" id="ARBA00022723"/>
    </source>
</evidence>
<dbReference type="PANTHER" id="PTHR10131:SF94">
    <property type="entry name" value="TNF RECEPTOR-ASSOCIATED FACTOR 4"/>
    <property type="match status" value="1"/>
</dbReference>
<dbReference type="SUPFAM" id="SSF57850">
    <property type="entry name" value="RING/U-box"/>
    <property type="match status" value="1"/>
</dbReference>
<dbReference type="InterPro" id="IPR001293">
    <property type="entry name" value="Znf_TRAF"/>
</dbReference>
<keyword evidence="3 7" id="KW-0479">Metal-binding</keyword>
<dbReference type="SUPFAM" id="SSF49599">
    <property type="entry name" value="TRAF domain-like"/>
    <property type="match status" value="3"/>
</dbReference>
<dbReference type="InterPro" id="IPR008974">
    <property type="entry name" value="TRAF-like"/>
</dbReference>
<dbReference type="Gene3D" id="2.60.210.10">
    <property type="entry name" value="Apoptosis, Tumor Necrosis Factor Receptor Associated Protein 2, Chain A"/>
    <property type="match status" value="1"/>
</dbReference>
<evidence type="ECO:0008006" key="11">
    <source>
        <dbReference type="Google" id="ProtNLM"/>
    </source>
</evidence>
<feature type="zinc finger region" description="TRAF-type" evidence="7">
    <location>
        <begin position="76"/>
        <end position="119"/>
    </location>
</feature>
<dbReference type="SMART" id="SM00061">
    <property type="entry name" value="MATH"/>
    <property type="match status" value="1"/>
</dbReference>